<name>A0A1I1IXW4_9BACT</name>
<keyword evidence="2 5" id="KW-0812">Transmembrane</keyword>
<reference evidence="6 7" key="1">
    <citation type="submission" date="2016-10" db="EMBL/GenBank/DDBJ databases">
        <authorList>
            <person name="de Groot N.N."/>
        </authorList>
    </citation>
    <scope>NUCLEOTIDE SEQUENCE [LARGE SCALE GENOMIC DNA]</scope>
    <source>
        <strain evidence="6 7">DSM 6793</strain>
    </source>
</reference>
<dbReference type="RefSeq" id="WP_091512087.1">
    <property type="nucleotide sequence ID" value="NZ_FOLE01000005.1"/>
</dbReference>
<feature type="transmembrane region" description="Helical" evidence="5">
    <location>
        <begin position="77"/>
        <end position="94"/>
    </location>
</feature>
<dbReference type="Proteomes" id="UP000199514">
    <property type="component" value="Unassembled WGS sequence"/>
</dbReference>
<keyword evidence="3 5" id="KW-1133">Transmembrane helix</keyword>
<dbReference type="OrthoDB" id="4732370at2"/>
<protein>
    <submittedName>
        <fullName evidence="6">Thiosulfate dehydrogenase [quinone] large subunit</fullName>
    </submittedName>
</protein>
<comment type="subcellular location">
    <subcellularLocation>
        <location evidence="1">Membrane</location>
        <topology evidence="1">Multi-pass membrane protein</topology>
    </subcellularLocation>
</comment>
<evidence type="ECO:0000313" key="6">
    <source>
        <dbReference type="EMBL" id="SFC38523.1"/>
    </source>
</evidence>
<feature type="transmembrane region" description="Helical" evidence="5">
    <location>
        <begin position="100"/>
        <end position="117"/>
    </location>
</feature>
<feature type="transmembrane region" description="Helical" evidence="5">
    <location>
        <begin position="54"/>
        <end position="72"/>
    </location>
</feature>
<evidence type="ECO:0000256" key="4">
    <source>
        <dbReference type="ARBA" id="ARBA00023136"/>
    </source>
</evidence>
<keyword evidence="4 5" id="KW-0472">Membrane</keyword>
<sequence>MNTTSYLLLRLAIAISMFGHGLVRMPKLQGFSDWMTKSFESSMLPQTLVRPFSYALPVAELLVGLLLLLGLFTRQSLLVGGLVMLALLLGTTLIENWEAIPSQLLHVVFFAVLLHFIESNSYALDSFFTQK</sequence>
<evidence type="ECO:0000256" key="2">
    <source>
        <dbReference type="ARBA" id="ARBA00022692"/>
    </source>
</evidence>
<evidence type="ECO:0000313" key="7">
    <source>
        <dbReference type="Proteomes" id="UP000199514"/>
    </source>
</evidence>
<dbReference type="GO" id="GO:0016020">
    <property type="term" value="C:membrane"/>
    <property type="evidence" value="ECO:0007669"/>
    <property type="project" value="UniProtKB-SubCell"/>
</dbReference>
<gene>
    <name evidence="6" type="ORF">SAMN05421780_10557</name>
</gene>
<evidence type="ECO:0000256" key="1">
    <source>
        <dbReference type="ARBA" id="ARBA00004141"/>
    </source>
</evidence>
<organism evidence="6 7">
    <name type="scientific">Flexibacter flexilis DSM 6793</name>
    <dbReference type="NCBI Taxonomy" id="927664"/>
    <lineage>
        <taxon>Bacteria</taxon>
        <taxon>Pseudomonadati</taxon>
        <taxon>Bacteroidota</taxon>
        <taxon>Cytophagia</taxon>
        <taxon>Cytophagales</taxon>
        <taxon>Flexibacteraceae</taxon>
        <taxon>Flexibacter</taxon>
    </lineage>
</organism>
<dbReference type="InterPro" id="IPR032808">
    <property type="entry name" value="DoxX"/>
</dbReference>
<dbReference type="Pfam" id="PF07681">
    <property type="entry name" value="DoxX"/>
    <property type="match status" value="1"/>
</dbReference>
<proteinExistence type="predicted"/>
<evidence type="ECO:0000256" key="3">
    <source>
        <dbReference type="ARBA" id="ARBA00022989"/>
    </source>
</evidence>
<accession>A0A1I1IXW4</accession>
<dbReference type="AlphaFoldDB" id="A0A1I1IXW4"/>
<dbReference type="EMBL" id="FOLE01000005">
    <property type="protein sequence ID" value="SFC38523.1"/>
    <property type="molecule type" value="Genomic_DNA"/>
</dbReference>
<dbReference type="STRING" id="927664.SAMN05421780_10557"/>
<keyword evidence="7" id="KW-1185">Reference proteome</keyword>
<evidence type="ECO:0000256" key="5">
    <source>
        <dbReference type="SAM" id="Phobius"/>
    </source>
</evidence>